<dbReference type="EMBL" id="WKLP01000014">
    <property type="protein sequence ID" value="MRY11999.1"/>
    <property type="molecule type" value="Genomic_DNA"/>
</dbReference>
<name>A0A6G1ZDJ8_9BACT</name>
<proteinExistence type="predicted"/>
<organism evidence="1">
    <name type="scientific">Parabacteroides goldsteinii</name>
    <dbReference type="NCBI Taxonomy" id="328812"/>
    <lineage>
        <taxon>Bacteria</taxon>
        <taxon>Pseudomonadati</taxon>
        <taxon>Bacteroidota</taxon>
        <taxon>Bacteroidia</taxon>
        <taxon>Bacteroidales</taxon>
        <taxon>Tannerellaceae</taxon>
        <taxon>Parabacteroides</taxon>
    </lineage>
</organism>
<dbReference type="AlphaFoldDB" id="A0A6G1ZDJ8"/>
<reference evidence="1" key="1">
    <citation type="journal article" date="2019" name="Nat. Med.">
        <title>A library of human gut bacterial isolates paired with longitudinal multiomics data enables mechanistic microbiome research.</title>
        <authorList>
            <person name="Poyet M."/>
            <person name="Groussin M."/>
            <person name="Gibbons S.M."/>
            <person name="Avila-Pacheco J."/>
            <person name="Jiang X."/>
            <person name="Kearney S.M."/>
            <person name="Perrotta A.R."/>
            <person name="Berdy B."/>
            <person name="Zhao S."/>
            <person name="Lieberman T.D."/>
            <person name="Swanson P.K."/>
            <person name="Smith M."/>
            <person name="Roesemann S."/>
            <person name="Alexander J.E."/>
            <person name="Rich S.A."/>
            <person name="Livny J."/>
            <person name="Vlamakis H."/>
            <person name="Clish C."/>
            <person name="Bullock K."/>
            <person name="Deik A."/>
            <person name="Scott J."/>
            <person name="Pierce K.A."/>
            <person name="Xavier R.J."/>
            <person name="Alm E.J."/>
        </authorList>
    </citation>
    <scope>NUCLEOTIDE SEQUENCE</scope>
    <source>
        <strain evidence="1">BIOML-A4</strain>
    </source>
</reference>
<gene>
    <name evidence="1" type="ORF">GKE01_11025</name>
</gene>
<sequence>MLTHKEELVLSPKRTSSIMLTFLGYKREQFARVAPFMLKTHILLVLFIFLPNSWQIACHKCIYLITTYFINNNLSNNGQLPGFTLQYVRQRRL</sequence>
<comment type="caution">
    <text evidence="1">The sequence shown here is derived from an EMBL/GenBank/DDBJ whole genome shotgun (WGS) entry which is preliminary data.</text>
</comment>
<accession>A0A6G1ZDJ8</accession>
<evidence type="ECO:0000313" key="1">
    <source>
        <dbReference type="EMBL" id="MRY11999.1"/>
    </source>
</evidence>
<protein>
    <submittedName>
        <fullName evidence="1">Uncharacterized protein</fullName>
    </submittedName>
</protein>